<protein>
    <submittedName>
        <fullName evidence="3">HET-domain-containing protein</fullName>
    </submittedName>
</protein>
<gene>
    <name evidence="3" type="ORF">DM02DRAFT_685444</name>
</gene>
<dbReference type="PANTHER" id="PTHR33112">
    <property type="entry name" value="DOMAIN PROTEIN, PUTATIVE-RELATED"/>
    <property type="match status" value="1"/>
</dbReference>
<dbReference type="OrthoDB" id="5428863at2759"/>
<dbReference type="Pfam" id="PF06985">
    <property type="entry name" value="HET"/>
    <property type="match status" value="1"/>
</dbReference>
<feature type="domain" description="Heterokaryon incompatibility" evidence="2">
    <location>
        <begin position="210"/>
        <end position="369"/>
    </location>
</feature>
<dbReference type="STRING" id="97972.A0A2V1E5L8"/>
<proteinExistence type="predicted"/>
<dbReference type="Proteomes" id="UP000244855">
    <property type="component" value="Unassembled WGS sequence"/>
</dbReference>
<dbReference type="PANTHER" id="PTHR33112:SF1">
    <property type="entry name" value="HETEROKARYON INCOMPATIBILITY DOMAIN-CONTAINING PROTEIN"/>
    <property type="match status" value="1"/>
</dbReference>
<name>A0A2V1E5L8_9PLEO</name>
<organism evidence="3 4">
    <name type="scientific">Periconia macrospinosa</name>
    <dbReference type="NCBI Taxonomy" id="97972"/>
    <lineage>
        <taxon>Eukaryota</taxon>
        <taxon>Fungi</taxon>
        <taxon>Dikarya</taxon>
        <taxon>Ascomycota</taxon>
        <taxon>Pezizomycotina</taxon>
        <taxon>Dothideomycetes</taxon>
        <taxon>Pleosporomycetidae</taxon>
        <taxon>Pleosporales</taxon>
        <taxon>Massarineae</taxon>
        <taxon>Periconiaceae</taxon>
        <taxon>Periconia</taxon>
    </lineage>
</organism>
<feature type="region of interest" description="Disordered" evidence="1">
    <location>
        <begin position="1"/>
        <end position="25"/>
    </location>
</feature>
<accession>A0A2V1E5L8</accession>
<reference evidence="3 4" key="1">
    <citation type="journal article" date="2018" name="Sci. Rep.">
        <title>Comparative genomics provides insights into the lifestyle and reveals functional heterogeneity of dark septate endophytic fungi.</title>
        <authorList>
            <person name="Knapp D.G."/>
            <person name="Nemeth J.B."/>
            <person name="Barry K."/>
            <person name="Hainaut M."/>
            <person name="Henrissat B."/>
            <person name="Johnson J."/>
            <person name="Kuo A."/>
            <person name="Lim J.H.P."/>
            <person name="Lipzen A."/>
            <person name="Nolan M."/>
            <person name="Ohm R.A."/>
            <person name="Tamas L."/>
            <person name="Grigoriev I.V."/>
            <person name="Spatafora J.W."/>
            <person name="Nagy L.G."/>
            <person name="Kovacs G.M."/>
        </authorList>
    </citation>
    <scope>NUCLEOTIDE SEQUENCE [LARGE SCALE GENOMIC DNA]</scope>
    <source>
        <strain evidence="3 4">DSE2036</strain>
    </source>
</reference>
<evidence type="ECO:0000259" key="2">
    <source>
        <dbReference type="Pfam" id="PF06985"/>
    </source>
</evidence>
<dbReference type="InterPro" id="IPR010730">
    <property type="entry name" value="HET"/>
</dbReference>
<dbReference type="EMBL" id="KZ805313">
    <property type="protein sequence ID" value="PVI05636.1"/>
    <property type="molecule type" value="Genomic_DNA"/>
</dbReference>
<evidence type="ECO:0000313" key="4">
    <source>
        <dbReference type="Proteomes" id="UP000244855"/>
    </source>
</evidence>
<evidence type="ECO:0000256" key="1">
    <source>
        <dbReference type="SAM" id="MobiDB-lite"/>
    </source>
</evidence>
<keyword evidence="4" id="KW-1185">Reference proteome</keyword>
<dbReference type="AlphaFoldDB" id="A0A2V1E5L8"/>
<evidence type="ECO:0000313" key="3">
    <source>
        <dbReference type="EMBL" id="PVI05636.1"/>
    </source>
</evidence>
<sequence length="779" mass="88924">MERSEFAASPTLRERAKQRHDNKKEEYCEPCRKLRQVLRRLGPKNDSVLSRFSQSQEISDVSRPPDVFRDSDMLNEQEGTSATVYLSISVNWCRSCLNMAQMLKGIECERQIISFEAFARNNVQILKAGLGNGITLCLEPANSGGSYLTEVYPQHLSMEFSLKSLRDCIQNHERTCSWSTNMPNIMATVSTYLIDLETKSLVRRYTSEKYTALSYVWAHHDSDQSKSDLIQCSSSMLPTMQEHNFFSFTNSKIPQIVRQAMLFTASMGLRYLWVDRFCIPQDDAEEKHSQLQSMGAIYHYAHFVIIAAEGDGGDGLRTEHMNHQGLQIDAQLNDKYRVFNGALDALMGITYEPVIEDTLWARRGWTFQEGMFARRSFVFRGGITTFQCRKSVWQEGIVRSIPHHDKAYGTSSSTTYIAVPKWPNMLYFKSILEVYMRRELTYPCDSLDALGGLLNVLKPSFPGGFLFGIPEVCFDIGLLWQPQDIVLDRLALARDEGKPVADLPSWSWARWKGALDFTAWEAAAESLFQSYYLQNFLLVSKIVEWRKVSVSGIPSLISDVYSQYRELASNDSQESPNGWRRQTLPYGIGKDSSLSRLLKSTNHKFTHSSLGEQYPFRFPIPLPSNRISTEANQNWTSKILGNVERTFLYIYPRKLPSRTQTAWFSIQKKAPSGESMQVGVVQLHDPFFDSESDIAIRGEFIAISAGAFLGVPGQSVSVPWTMLHEWELAQRTNNSNVYEFYNVMFVERCNDIVLRKGLGRVQKALWEGLEREKIEVLLG</sequence>